<dbReference type="InterPro" id="IPR005546">
    <property type="entry name" value="Autotransporte_beta"/>
</dbReference>
<comment type="caution">
    <text evidence="11">The sequence shown here is derived from an EMBL/GenBank/DDBJ whole genome shotgun (WGS) entry which is preliminary data.</text>
</comment>
<protein>
    <submittedName>
        <fullName evidence="11">Uncharacterized protein with beta-barrel porin domain</fullName>
    </submittedName>
</protein>
<sequence length="1166" mass="120131">MSVSTASKVCSRRILRRRTVALLMASALIMPAVNPTQAEEDNADAISQSWFSASAIEDALGQAADHGTTSFLASIAENTRLTPERATQIEATAIGLRPALAQNIVRAVDTGRYLADIYPSRSLTHSPDTPGPVTQSLPYPGGNPDIPKSALSEFQRNYSLDGIHAKTARELGFTGKNVIVGVIDTGIDVRPDGTIHPEFVGRFDQRSKSYLYWFDKELKGEILTLAEYEAGFRQGLTDSTDIDGHGTHVSGIIGAGQNGFGMEGVAPEATILAVKAITGPDDSVTVDLGGGVHKIADIDDLEACGPDTIYKTCNTVSGNMRDPATDASRYLSQFDDIAVINMSYGPDAEVGATSWDIDDPSDVMSEAEALRANMDAGQILVVAAGNDMLDAPIYAENPAGGGLFPFIQPKNQGATNSAGDLIYDDHGAGLDLSFTSAEALAAAEKADGIERGRIIVVVALDAYNQIAGYSNHCGVAMQWCVAAPGGGQPTYTDSGIYSTVPEDMGSYASYSGTSMAAPNVSGAVAVLTEAYPTFSPAQIVNILFMTTEDLGTEGIDPVYGWGLIRLDRALSVGPVGMSGDGVYTVGADNGDKTWLVSFESDGSLEKQGSGTLEIASAAAFKKGSSVTGGLLSVDGALATPVLTVASTGTLGGVGVVRGDIDVSGELSPGNSPGTLTVYGDVTLNSSAVATIEIDGTGTGNGAGNFDRLILAGSGNVFTAGGTLAPQLRGISGSATNSFTPQPGELFTFVSAPDGSVAGSFDSLAQPVSGLAANTRFDVLYFDNALSLAATPERYGDLAALGIAGTVNETALGTAIDMARPAAGVRPEAAYNDAYNTLYAADLDALAAGLPSMTGQLHAEIGTTAVRAVGRFADAVGTRQMQLTNGLAGTGDRSAGEGTLWASGNSLSTSVGSANGLSGYDVSGGNGVFGYDWRFGQGVAGVAASYEYADVSASANGSGDVGTYQAALYGSINAGMMTFAGRAGLSYGNLSTSRITALGAYSATASASGHGTGGFIEAAAFSDLDMDAFTLTPSATLGYRAFHRDSMQESGSSFALAIPSETFDETQTTLAVALSRDISFDNGVRLLPAISAGWRHDYGDTGRSSTLGIFGSDFDVAGADIGADAFIGRLSVTAFADDRFTFEAAYEGEFRENLESHMFSAKASLRF</sequence>
<dbReference type="GO" id="GO:0006508">
    <property type="term" value="P:proteolysis"/>
    <property type="evidence" value="ECO:0007669"/>
    <property type="project" value="UniProtKB-KW"/>
</dbReference>
<evidence type="ECO:0000256" key="9">
    <source>
        <dbReference type="SAM" id="SignalP"/>
    </source>
</evidence>
<keyword evidence="4 7" id="KW-0378">Hydrolase</keyword>
<organism evidence="11 12">
    <name type="scientific">Martelella mediterranea</name>
    <dbReference type="NCBI Taxonomy" id="293089"/>
    <lineage>
        <taxon>Bacteria</taxon>
        <taxon>Pseudomonadati</taxon>
        <taxon>Pseudomonadota</taxon>
        <taxon>Alphaproteobacteria</taxon>
        <taxon>Hyphomicrobiales</taxon>
        <taxon>Aurantimonadaceae</taxon>
        <taxon>Martelella</taxon>
    </lineage>
</organism>
<evidence type="ECO:0000256" key="5">
    <source>
        <dbReference type="ARBA" id="ARBA00022825"/>
    </source>
</evidence>
<feature type="signal peptide" evidence="9">
    <location>
        <begin position="1"/>
        <end position="38"/>
    </location>
</feature>
<feature type="compositionally biased region" description="Polar residues" evidence="8">
    <location>
        <begin position="124"/>
        <end position="137"/>
    </location>
</feature>
<evidence type="ECO:0000256" key="1">
    <source>
        <dbReference type="ARBA" id="ARBA00011073"/>
    </source>
</evidence>
<evidence type="ECO:0000256" key="8">
    <source>
        <dbReference type="SAM" id="MobiDB-lite"/>
    </source>
</evidence>
<dbReference type="Pfam" id="PF00082">
    <property type="entry name" value="Peptidase_S8"/>
    <property type="match status" value="1"/>
</dbReference>
<dbReference type="AlphaFoldDB" id="A0A4R3NIR5"/>
<dbReference type="PANTHER" id="PTHR43806">
    <property type="entry name" value="PEPTIDASE S8"/>
    <property type="match status" value="1"/>
</dbReference>
<proteinExistence type="inferred from homology"/>
<dbReference type="InterPro" id="IPR036709">
    <property type="entry name" value="Autotransporte_beta_dom_sf"/>
</dbReference>
<dbReference type="SUPFAM" id="SSF103515">
    <property type="entry name" value="Autotransporter"/>
    <property type="match status" value="1"/>
</dbReference>
<name>A0A4R3NIR5_9HYPH</name>
<evidence type="ECO:0000256" key="6">
    <source>
        <dbReference type="PIRSR" id="PIRSR615500-1"/>
    </source>
</evidence>
<feature type="chain" id="PRO_5020555854" evidence="9">
    <location>
        <begin position="39"/>
        <end position="1166"/>
    </location>
</feature>
<feature type="active site" description="Charge relay system" evidence="6 7">
    <location>
        <position position="514"/>
    </location>
</feature>
<evidence type="ECO:0000256" key="3">
    <source>
        <dbReference type="ARBA" id="ARBA00022729"/>
    </source>
</evidence>
<gene>
    <name evidence="11" type="ORF">EDC90_10404</name>
</gene>
<dbReference type="PANTHER" id="PTHR43806:SF11">
    <property type="entry name" value="CEREVISIN-RELATED"/>
    <property type="match status" value="1"/>
</dbReference>
<evidence type="ECO:0000256" key="4">
    <source>
        <dbReference type="ARBA" id="ARBA00022801"/>
    </source>
</evidence>
<dbReference type="InterPro" id="IPR015500">
    <property type="entry name" value="Peptidase_S8_subtilisin-rel"/>
</dbReference>
<dbReference type="InterPro" id="IPR022398">
    <property type="entry name" value="Peptidase_S8_His-AS"/>
</dbReference>
<dbReference type="InterPro" id="IPR036852">
    <property type="entry name" value="Peptidase_S8/S53_dom_sf"/>
</dbReference>
<evidence type="ECO:0000259" key="10">
    <source>
        <dbReference type="PROSITE" id="PS51208"/>
    </source>
</evidence>
<evidence type="ECO:0000256" key="2">
    <source>
        <dbReference type="ARBA" id="ARBA00022670"/>
    </source>
</evidence>
<dbReference type="CDD" id="cd04848">
    <property type="entry name" value="Peptidases_S8_Autotransporter_serine_protease_like"/>
    <property type="match status" value="1"/>
</dbReference>
<dbReference type="PROSITE" id="PS00137">
    <property type="entry name" value="SUBTILASE_HIS"/>
    <property type="match status" value="1"/>
</dbReference>
<dbReference type="Gene3D" id="3.40.50.200">
    <property type="entry name" value="Peptidase S8/S53 domain"/>
    <property type="match status" value="1"/>
</dbReference>
<dbReference type="InterPro" id="IPR050131">
    <property type="entry name" value="Peptidase_S8_subtilisin-like"/>
</dbReference>
<dbReference type="EMBL" id="SMAR01000040">
    <property type="protein sequence ID" value="TCT31734.1"/>
    <property type="molecule type" value="Genomic_DNA"/>
</dbReference>
<keyword evidence="12" id="KW-1185">Reference proteome</keyword>
<dbReference type="PROSITE" id="PS51892">
    <property type="entry name" value="SUBTILASE"/>
    <property type="match status" value="1"/>
</dbReference>
<dbReference type="SUPFAM" id="SSF52743">
    <property type="entry name" value="Subtilisin-like"/>
    <property type="match status" value="1"/>
</dbReference>
<feature type="active site" description="Charge relay system" evidence="6 7">
    <location>
        <position position="245"/>
    </location>
</feature>
<keyword evidence="5 7" id="KW-0720">Serine protease</keyword>
<dbReference type="InterPro" id="IPR034061">
    <property type="entry name" value="Peptidases_S8_Autotransporter"/>
</dbReference>
<evidence type="ECO:0000256" key="7">
    <source>
        <dbReference type="PROSITE-ProRule" id="PRU01240"/>
    </source>
</evidence>
<dbReference type="InterPro" id="IPR023828">
    <property type="entry name" value="Peptidase_S8_Ser-AS"/>
</dbReference>
<dbReference type="PROSITE" id="PS51208">
    <property type="entry name" value="AUTOTRANSPORTER"/>
    <property type="match status" value="1"/>
</dbReference>
<dbReference type="RefSeq" id="WP_281015415.1">
    <property type="nucleotide sequence ID" value="NZ_SMAR01000040.1"/>
</dbReference>
<accession>A0A4R3NIR5</accession>
<comment type="similarity">
    <text evidence="1 7">Belongs to the peptidase S8 family.</text>
</comment>
<dbReference type="SMART" id="SM00869">
    <property type="entry name" value="Autotransporter"/>
    <property type="match status" value="1"/>
</dbReference>
<dbReference type="Pfam" id="PF03797">
    <property type="entry name" value="Autotransporter"/>
    <property type="match status" value="1"/>
</dbReference>
<evidence type="ECO:0000313" key="11">
    <source>
        <dbReference type="EMBL" id="TCT31734.1"/>
    </source>
</evidence>
<keyword evidence="2 7" id="KW-0645">Protease</keyword>
<dbReference type="GO" id="GO:0004252">
    <property type="term" value="F:serine-type endopeptidase activity"/>
    <property type="evidence" value="ECO:0007669"/>
    <property type="project" value="UniProtKB-UniRule"/>
</dbReference>
<feature type="region of interest" description="Disordered" evidence="8">
    <location>
        <begin position="124"/>
        <end position="144"/>
    </location>
</feature>
<dbReference type="Gene3D" id="2.40.128.130">
    <property type="entry name" value="Autotransporter beta-domain"/>
    <property type="match status" value="1"/>
</dbReference>
<keyword evidence="3 9" id="KW-0732">Signal</keyword>
<dbReference type="InterPro" id="IPR000209">
    <property type="entry name" value="Peptidase_S8/S53_dom"/>
</dbReference>
<dbReference type="PRINTS" id="PR00723">
    <property type="entry name" value="SUBTILISIN"/>
</dbReference>
<feature type="domain" description="Autotransporter" evidence="10">
    <location>
        <begin position="892"/>
        <end position="1166"/>
    </location>
</feature>
<feature type="active site" description="Charge relay system" evidence="6 7">
    <location>
        <position position="184"/>
    </location>
</feature>
<dbReference type="PROSITE" id="PS00138">
    <property type="entry name" value="SUBTILASE_SER"/>
    <property type="match status" value="1"/>
</dbReference>
<reference evidence="11 12" key="1">
    <citation type="submission" date="2019-03" db="EMBL/GenBank/DDBJ databases">
        <title>Freshwater and sediment microbial communities from various areas in North America, analyzing microbe dynamics in response to fracking.</title>
        <authorList>
            <person name="Lamendella R."/>
        </authorList>
    </citation>
    <scope>NUCLEOTIDE SEQUENCE [LARGE SCALE GENOMIC DNA]</scope>
    <source>
        <strain evidence="11 12">175.2</strain>
    </source>
</reference>
<dbReference type="Proteomes" id="UP000295097">
    <property type="component" value="Unassembled WGS sequence"/>
</dbReference>
<evidence type="ECO:0000313" key="12">
    <source>
        <dbReference type="Proteomes" id="UP000295097"/>
    </source>
</evidence>